<dbReference type="RefSeq" id="WP_188943720.1">
    <property type="nucleotide sequence ID" value="NZ_BMNA01000009.1"/>
</dbReference>
<evidence type="ECO:0000313" key="10">
    <source>
        <dbReference type="EMBL" id="GGM11988.1"/>
    </source>
</evidence>
<dbReference type="EMBL" id="BMNA01000009">
    <property type="protein sequence ID" value="GGM11988.1"/>
    <property type="molecule type" value="Genomic_DNA"/>
</dbReference>
<evidence type="ECO:0000256" key="4">
    <source>
        <dbReference type="ARBA" id="ARBA00022833"/>
    </source>
</evidence>
<gene>
    <name evidence="10" type="ORF">GCM10011594_34790</name>
</gene>
<evidence type="ECO:0000256" key="3">
    <source>
        <dbReference type="ARBA" id="ARBA00022801"/>
    </source>
</evidence>
<sequence>MPTAAALAAALALTSLLLASPVSAALARSTWGWRAPRPALVLWQAVCLSAGVSAVGAGVALAVEPLGDDVGSGVRTWFRNVVDGHPFRGQTPAEIAVGAASSAIALVLFAVLLRSLALTLRRRRAHRALLVLLTDSCPATAVDRADLLAGVRILDHRTAVAYSLPGWHSQVVLSAGLLDLLTRDELAAVISHERAHIRSRHDLLVLPFQAWGSALGRLPGVRQAAVAVGELAEMLADDIAVRGTDPRVLARALAKVALAMSPATSPAGAPATSPAGAPAAPAVVPVGAPPAASSVPGPVVSARVTRLLDRRRPPRWQVAAVYALAVVLLCVPVVLLLQSWR</sequence>
<dbReference type="CDD" id="cd07326">
    <property type="entry name" value="M56_BlaR1_MecR1_like"/>
    <property type="match status" value="1"/>
</dbReference>
<evidence type="ECO:0000256" key="8">
    <source>
        <dbReference type="SAM" id="SignalP"/>
    </source>
</evidence>
<evidence type="ECO:0000259" key="9">
    <source>
        <dbReference type="Pfam" id="PF01435"/>
    </source>
</evidence>
<keyword evidence="3 6" id="KW-0378">Hydrolase</keyword>
<dbReference type="Pfam" id="PF01435">
    <property type="entry name" value="Peptidase_M48"/>
    <property type="match status" value="1"/>
</dbReference>
<dbReference type="GO" id="GO:0046872">
    <property type="term" value="F:metal ion binding"/>
    <property type="evidence" value="ECO:0007669"/>
    <property type="project" value="UniProtKB-KW"/>
</dbReference>
<protein>
    <recommendedName>
        <fullName evidence="9">Peptidase M48 domain-containing protein</fullName>
    </recommendedName>
</protein>
<feature type="domain" description="Peptidase M48" evidence="9">
    <location>
        <begin position="159"/>
        <end position="203"/>
    </location>
</feature>
<keyword evidence="7" id="KW-1133">Transmembrane helix</keyword>
<name>A0A917T6F9_9ACTN</name>
<comment type="caution">
    <text evidence="10">The sequence shown here is derived from an EMBL/GenBank/DDBJ whole genome shotgun (WGS) entry which is preliminary data.</text>
</comment>
<evidence type="ECO:0000256" key="6">
    <source>
        <dbReference type="RuleBase" id="RU003983"/>
    </source>
</evidence>
<keyword evidence="4 6" id="KW-0862">Zinc</keyword>
<keyword evidence="1 6" id="KW-0645">Protease</keyword>
<keyword evidence="11" id="KW-1185">Reference proteome</keyword>
<dbReference type="PANTHER" id="PTHR34978">
    <property type="entry name" value="POSSIBLE SENSOR-TRANSDUCER PROTEIN BLAR"/>
    <property type="match status" value="1"/>
</dbReference>
<dbReference type="Gene3D" id="3.30.2010.10">
    <property type="entry name" value="Metalloproteases ('zincins'), catalytic domain"/>
    <property type="match status" value="1"/>
</dbReference>
<evidence type="ECO:0000256" key="7">
    <source>
        <dbReference type="SAM" id="Phobius"/>
    </source>
</evidence>
<dbReference type="GO" id="GO:0004222">
    <property type="term" value="F:metalloendopeptidase activity"/>
    <property type="evidence" value="ECO:0007669"/>
    <property type="project" value="InterPro"/>
</dbReference>
<dbReference type="InterPro" id="IPR001915">
    <property type="entry name" value="Peptidase_M48"/>
</dbReference>
<comment type="cofactor">
    <cofactor evidence="6">
        <name>Zn(2+)</name>
        <dbReference type="ChEBI" id="CHEBI:29105"/>
    </cofactor>
    <text evidence="6">Binds 1 zinc ion per subunit.</text>
</comment>
<dbReference type="AlphaFoldDB" id="A0A917T6F9"/>
<evidence type="ECO:0000256" key="5">
    <source>
        <dbReference type="ARBA" id="ARBA00023049"/>
    </source>
</evidence>
<keyword evidence="7" id="KW-0812">Transmembrane</keyword>
<organism evidence="10 11">
    <name type="scientific">Nakamurella endophytica</name>
    <dbReference type="NCBI Taxonomy" id="1748367"/>
    <lineage>
        <taxon>Bacteria</taxon>
        <taxon>Bacillati</taxon>
        <taxon>Actinomycetota</taxon>
        <taxon>Actinomycetes</taxon>
        <taxon>Nakamurellales</taxon>
        <taxon>Nakamurellaceae</taxon>
        <taxon>Nakamurella</taxon>
    </lineage>
</organism>
<reference evidence="10" key="1">
    <citation type="journal article" date="2014" name="Int. J. Syst. Evol. Microbiol.">
        <title>Complete genome sequence of Corynebacterium casei LMG S-19264T (=DSM 44701T), isolated from a smear-ripened cheese.</title>
        <authorList>
            <consortium name="US DOE Joint Genome Institute (JGI-PGF)"/>
            <person name="Walter F."/>
            <person name="Albersmeier A."/>
            <person name="Kalinowski J."/>
            <person name="Ruckert C."/>
        </authorList>
    </citation>
    <scope>NUCLEOTIDE SEQUENCE</scope>
    <source>
        <strain evidence="10">CGMCC 4.7308</strain>
    </source>
</reference>
<dbReference type="Proteomes" id="UP000655208">
    <property type="component" value="Unassembled WGS sequence"/>
</dbReference>
<accession>A0A917T6F9</accession>
<dbReference type="GO" id="GO:0006508">
    <property type="term" value="P:proteolysis"/>
    <property type="evidence" value="ECO:0007669"/>
    <property type="project" value="UniProtKB-KW"/>
</dbReference>
<keyword evidence="8" id="KW-0732">Signal</keyword>
<feature type="signal peptide" evidence="8">
    <location>
        <begin position="1"/>
        <end position="24"/>
    </location>
</feature>
<feature type="chain" id="PRO_5038054709" description="Peptidase M48 domain-containing protein" evidence="8">
    <location>
        <begin position="25"/>
        <end position="341"/>
    </location>
</feature>
<proteinExistence type="inferred from homology"/>
<dbReference type="InterPro" id="IPR052173">
    <property type="entry name" value="Beta-lactam_resp_regulator"/>
</dbReference>
<evidence type="ECO:0000256" key="1">
    <source>
        <dbReference type="ARBA" id="ARBA00022670"/>
    </source>
</evidence>
<feature type="transmembrane region" description="Helical" evidence="7">
    <location>
        <begin position="316"/>
        <end position="337"/>
    </location>
</feature>
<dbReference type="PANTHER" id="PTHR34978:SF3">
    <property type="entry name" value="SLR0241 PROTEIN"/>
    <property type="match status" value="1"/>
</dbReference>
<evidence type="ECO:0000256" key="2">
    <source>
        <dbReference type="ARBA" id="ARBA00022723"/>
    </source>
</evidence>
<reference evidence="10" key="2">
    <citation type="submission" date="2020-09" db="EMBL/GenBank/DDBJ databases">
        <authorList>
            <person name="Sun Q."/>
            <person name="Zhou Y."/>
        </authorList>
    </citation>
    <scope>NUCLEOTIDE SEQUENCE</scope>
    <source>
        <strain evidence="10">CGMCC 4.7308</strain>
    </source>
</reference>
<keyword evidence="2" id="KW-0479">Metal-binding</keyword>
<comment type="similarity">
    <text evidence="6">Belongs to the peptidase M48 family.</text>
</comment>
<keyword evidence="7" id="KW-0472">Membrane</keyword>
<feature type="transmembrane region" description="Helical" evidence="7">
    <location>
        <begin position="95"/>
        <end position="117"/>
    </location>
</feature>
<keyword evidence="5 6" id="KW-0482">Metalloprotease</keyword>
<evidence type="ECO:0000313" key="11">
    <source>
        <dbReference type="Proteomes" id="UP000655208"/>
    </source>
</evidence>